<protein>
    <submittedName>
        <fullName evidence="1">Uncharacterized protein</fullName>
    </submittedName>
</protein>
<reference evidence="1" key="1">
    <citation type="thesis" date="2020" institute="ProQuest LLC" country="789 East Eisenhower Parkway, Ann Arbor, MI, USA">
        <title>Comparative Genomics and Chromosome Evolution.</title>
        <authorList>
            <person name="Mudd A.B."/>
        </authorList>
    </citation>
    <scope>NUCLEOTIDE SEQUENCE</scope>
    <source>
        <strain evidence="1">237g6f4</strain>
        <tissue evidence="1">Blood</tissue>
    </source>
</reference>
<organism evidence="1 2">
    <name type="scientific">Engystomops pustulosus</name>
    <name type="common">Tungara frog</name>
    <name type="synonym">Physalaemus pustulosus</name>
    <dbReference type="NCBI Taxonomy" id="76066"/>
    <lineage>
        <taxon>Eukaryota</taxon>
        <taxon>Metazoa</taxon>
        <taxon>Chordata</taxon>
        <taxon>Craniata</taxon>
        <taxon>Vertebrata</taxon>
        <taxon>Euteleostomi</taxon>
        <taxon>Amphibia</taxon>
        <taxon>Batrachia</taxon>
        <taxon>Anura</taxon>
        <taxon>Neobatrachia</taxon>
        <taxon>Hyloidea</taxon>
        <taxon>Leptodactylidae</taxon>
        <taxon>Leiuperinae</taxon>
        <taxon>Engystomops</taxon>
    </lineage>
</organism>
<evidence type="ECO:0000313" key="1">
    <source>
        <dbReference type="EMBL" id="KAG8537073.1"/>
    </source>
</evidence>
<evidence type="ECO:0000313" key="2">
    <source>
        <dbReference type="Proteomes" id="UP000824782"/>
    </source>
</evidence>
<dbReference type="EMBL" id="WNYA01034223">
    <property type="protein sequence ID" value="KAG8537073.1"/>
    <property type="molecule type" value="Genomic_DNA"/>
</dbReference>
<dbReference type="Proteomes" id="UP000824782">
    <property type="component" value="Unassembled WGS sequence"/>
</dbReference>
<accession>A0AAV6YTH7</accession>
<comment type="caution">
    <text evidence="1">The sequence shown here is derived from an EMBL/GenBank/DDBJ whole genome shotgun (WGS) entry which is preliminary data.</text>
</comment>
<sequence>MDRVPVMKAGVVAGTRRRQKLKKTTYSSLLEPQEHQQHAFNKMVEYWRGIWREPQDVVHQPGCIGQAGRQLCPRGCFSSVLDLFRYHP</sequence>
<dbReference type="AlphaFoldDB" id="A0AAV6YTH7"/>
<proteinExistence type="predicted"/>
<gene>
    <name evidence="1" type="ORF">GDO81_025123</name>
</gene>
<keyword evidence="2" id="KW-1185">Reference proteome</keyword>
<name>A0AAV6YTH7_ENGPU</name>